<protein>
    <submittedName>
        <fullName evidence="1">Uncharacterized protein</fullName>
    </submittedName>
</protein>
<reference evidence="1" key="1">
    <citation type="journal article" date="2022" name="bioRxiv">
        <title>Sequencing and chromosome-scale assembly of the giantPleurodeles waltlgenome.</title>
        <authorList>
            <person name="Brown T."/>
            <person name="Elewa A."/>
            <person name="Iarovenko S."/>
            <person name="Subramanian E."/>
            <person name="Araus A.J."/>
            <person name="Petzold A."/>
            <person name="Susuki M."/>
            <person name="Suzuki K.-i.T."/>
            <person name="Hayashi T."/>
            <person name="Toyoda A."/>
            <person name="Oliveira C."/>
            <person name="Osipova E."/>
            <person name="Leigh N.D."/>
            <person name="Simon A."/>
            <person name="Yun M.H."/>
        </authorList>
    </citation>
    <scope>NUCLEOTIDE SEQUENCE</scope>
    <source>
        <strain evidence="1">20211129_DDA</strain>
        <tissue evidence="1">Liver</tissue>
    </source>
</reference>
<gene>
    <name evidence="1" type="ORF">NDU88_005433</name>
</gene>
<sequence length="152" mass="16266">MKTGGVMAKAVDSRESIGLKVVSLSKRGHESSLEAEEIPKIGRVQSLANPLAVSIKDFVGNHYKVIALQDSASAGPAASLLGHLLVMLDSQEKEVLDIVEKAEMFCSGSSSSPCLFRPSDYILQAQRRGLCLGGVRGVEGLGNRQELSHLKY</sequence>
<dbReference type="Proteomes" id="UP001066276">
    <property type="component" value="Chromosome 9"/>
</dbReference>
<keyword evidence="2" id="KW-1185">Reference proteome</keyword>
<name>A0AAV7N061_PLEWA</name>
<comment type="caution">
    <text evidence="1">The sequence shown here is derived from an EMBL/GenBank/DDBJ whole genome shotgun (WGS) entry which is preliminary data.</text>
</comment>
<proteinExistence type="predicted"/>
<organism evidence="1 2">
    <name type="scientific">Pleurodeles waltl</name>
    <name type="common">Iberian ribbed newt</name>
    <dbReference type="NCBI Taxonomy" id="8319"/>
    <lineage>
        <taxon>Eukaryota</taxon>
        <taxon>Metazoa</taxon>
        <taxon>Chordata</taxon>
        <taxon>Craniata</taxon>
        <taxon>Vertebrata</taxon>
        <taxon>Euteleostomi</taxon>
        <taxon>Amphibia</taxon>
        <taxon>Batrachia</taxon>
        <taxon>Caudata</taxon>
        <taxon>Salamandroidea</taxon>
        <taxon>Salamandridae</taxon>
        <taxon>Pleurodelinae</taxon>
        <taxon>Pleurodeles</taxon>
    </lineage>
</organism>
<dbReference type="EMBL" id="JANPWB010000013">
    <property type="protein sequence ID" value="KAJ1108049.1"/>
    <property type="molecule type" value="Genomic_DNA"/>
</dbReference>
<evidence type="ECO:0000313" key="2">
    <source>
        <dbReference type="Proteomes" id="UP001066276"/>
    </source>
</evidence>
<evidence type="ECO:0000313" key="1">
    <source>
        <dbReference type="EMBL" id="KAJ1108049.1"/>
    </source>
</evidence>
<dbReference type="AlphaFoldDB" id="A0AAV7N061"/>
<accession>A0AAV7N061</accession>